<accession>A0A6N7QQS9</accession>
<dbReference type="Proteomes" id="UP000433788">
    <property type="component" value="Unassembled WGS sequence"/>
</dbReference>
<proteinExistence type="inferred from homology"/>
<dbReference type="Gene3D" id="3.40.50.150">
    <property type="entry name" value="Vaccinia Virus protein VP39"/>
    <property type="match status" value="1"/>
</dbReference>
<feature type="domain" description="Methyltransferase type 11" evidence="9">
    <location>
        <begin position="60"/>
        <end position="156"/>
    </location>
</feature>
<dbReference type="PANTHER" id="PTHR13090:SF1">
    <property type="entry name" value="ARGININE-HYDROXYLASE NDUFAF5, MITOCHONDRIAL"/>
    <property type="match status" value="1"/>
</dbReference>
<reference evidence="10 11" key="1">
    <citation type="submission" date="2019-11" db="EMBL/GenBank/DDBJ databases">
        <authorList>
            <person name="Zhang X.Y."/>
        </authorList>
    </citation>
    <scope>NUCLEOTIDE SEQUENCE [LARGE SCALE GENOMIC DNA]</scope>
    <source>
        <strain evidence="10 11">C176</strain>
    </source>
</reference>
<comment type="pathway">
    <text evidence="2 8">Cofactor biosynthesis; biotin biosynthesis.</text>
</comment>
<keyword evidence="4 8" id="KW-0489">Methyltransferase</keyword>
<evidence type="ECO:0000259" key="9">
    <source>
        <dbReference type="Pfam" id="PF08241"/>
    </source>
</evidence>
<keyword evidence="11" id="KW-1185">Reference proteome</keyword>
<evidence type="ECO:0000256" key="2">
    <source>
        <dbReference type="ARBA" id="ARBA00004746"/>
    </source>
</evidence>
<evidence type="ECO:0000256" key="8">
    <source>
        <dbReference type="HAMAP-Rule" id="MF_00835"/>
    </source>
</evidence>
<dbReference type="GO" id="GO:0032259">
    <property type="term" value="P:methylation"/>
    <property type="evidence" value="ECO:0007669"/>
    <property type="project" value="UniProtKB-KW"/>
</dbReference>
<protein>
    <recommendedName>
        <fullName evidence="3 8">Malonyl-[acyl-carrier protein] O-methyltransferase</fullName>
        <shortName evidence="8">Malonyl-ACP O-methyltransferase</shortName>
        <ecNumber evidence="3 8">2.1.1.197</ecNumber>
    </recommendedName>
    <alternativeName>
        <fullName evidence="8">Biotin synthesis protein BioC</fullName>
    </alternativeName>
</protein>
<dbReference type="PANTHER" id="PTHR13090">
    <property type="entry name" value="ARGININE-HYDROXYLASE NDUFAF5, MITOCHONDRIAL"/>
    <property type="match status" value="1"/>
</dbReference>
<name>A0A6N7QQS9_9GAMM</name>
<dbReference type="InterPro" id="IPR011814">
    <property type="entry name" value="BioC"/>
</dbReference>
<dbReference type="GO" id="GO:0009102">
    <property type="term" value="P:biotin biosynthetic process"/>
    <property type="evidence" value="ECO:0007669"/>
    <property type="project" value="UniProtKB-UniRule"/>
</dbReference>
<comment type="function">
    <text evidence="8">Converts the free carboxyl group of a malonyl-thioester to its methyl ester by transfer of a methyl group from S-adenosyl-L-methionine (SAM). It allows to synthesize pimeloyl-ACP via the fatty acid synthetic pathway.</text>
</comment>
<dbReference type="InterPro" id="IPR013216">
    <property type="entry name" value="Methyltransf_11"/>
</dbReference>
<dbReference type="CDD" id="cd02440">
    <property type="entry name" value="AdoMet_MTases"/>
    <property type="match status" value="1"/>
</dbReference>
<dbReference type="AlphaFoldDB" id="A0A6N7QQS9"/>
<comment type="catalytic activity">
    <reaction evidence="1 8">
        <text>malonyl-[ACP] + S-adenosyl-L-methionine = malonyl-[ACP] methyl ester + S-adenosyl-L-homocysteine</text>
        <dbReference type="Rhea" id="RHEA:17105"/>
        <dbReference type="Rhea" id="RHEA-COMP:9623"/>
        <dbReference type="Rhea" id="RHEA-COMP:9954"/>
        <dbReference type="ChEBI" id="CHEBI:57856"/>
        <dbReference type="ChEBI" id="CHEBI:59789"/>
        <dbReference type="ChEBI" id="CHEBI:78449"/>
        <dbReference type="ChEBI" id="CHEBI:78845"/>
        <dbReference type="EC" id="2.1.1.197"/>
    </reaction>
</comment>
<evidence type="ECO:0000256" key="6">
    <source>
        <dbReference type="ARBA" id="ARBA00022691"/>
    </source>
</evidence>
<dbReference type="GO" id="GO:0008757">
    <property type="term" value="F:S-adenosylmethionine-dependent methyltransferase activity"/>
    <property type="evidence" value="ECO:0007669"/>
    <property type="project" value="InterPro"/>
</dbReference>
<gene>
    <name evidence="8" type="primary">bioC</name>
    <name evidence="10" type="ORF">GH984_04960</name>
</gene>
<sequence length="303" mass="33089">MQTSQLDPLLVDNRALNRRLTRAAHATANSFADAAVLHREVAKRLLERLEFIKLQPKRVLDLGCGTGLATPGLRRLYPKAQLMVADQAPGFVRAARKSVSRWRRLPGLVTGLNRLPFATSSVDLIFSSLVLHRISDLATTVREFQRVLTPGGVLMFATFGPDTLKELRAAWATVDNAGHVQSFVDMHDIGDALVGARLADPVMDLDHFTLTYAGVDALIKDLSALGFRNVLAARDQGLTTPRRLQAMRAAYQQQQDSAGRVPATWEVAYGHAWGTEGQAQIKSETGEVHVPIAGGAIPRRSSE</sequence>
<dbReference type="Pfam" id="PF08241">
    <property type="entry name" value="Methyltransf_11"/>
    <property type="match status" value="1"/>
</dbReference>
<dbReference type="EMBL" id="WJPP01000002">
    <property type="protein sequence ID" value="MRH78050.1"/>
    <property type="molecule type" value="Genomic_DNA"/>
</dbReference>
<evidence type="ECO:0000256" key="5">
    <source>
        <dbReference type="ARBA" id="ARBA00022679"/>
    </source>
</evidence>
<keyword evidence="5 8" id="KW-0808">Transferase</keyword>
<dbReference type="InterPro" id="IPR050602">
    <property type="entry name" value="Malonyl-ACP_OMT"/>
</dbReference>
<comment type="caution">
    <text evidence="10">The sequence shown here is derived from an EMBL/GenBank/DDBJ whole genome shotgun (WGS) entry which is preliminary data.</text>
</comment>
<dbReference type="UniPathway" id="UPA00078"/>
<evidence type="ECO:0000256" key="7">
    <source>
        <dbReference type="ARBA" id="ARBA00022756"/>
    </source>
</evidence>
<evidence type="ECO:0000256" key="4">
    <source>
        <dbReference type="ARBA" id="ARBA00022603"/>
    </source>
</evidence>
<evidence type="ECO:0000313" key="11">
    <source>
        <dbReference type="Proteomes" id="UP000433788"/>
    </source>
</evidence>
<comment type="similarity">
    <text evidence="8">Belongs to the methyltransferase superfamily.</text>
</comment>
<evidence type="ECO:0000256" key="1">
    <source>
        <dbReference type="ARBA" id="ARBA00000852"/>
    </source>
</evidence>
<dbReference type="GO" id="GO:0010340">
    <property type="term" value="F:carboxyl-O-methyltransferase activity"/>
    <property type="evidence" value="ECO:0007669"/>
    <property type="project" value="UniProtKB-UniRule"/>
</dbReference>
<dbReference type="GO" id="GO:0102130">
    <property type="term" value="F:malonyl-CoA methyltransferase activity"/>
    <property type="evidence" value="ECO:0007669"/>
    <property type="project" value="UniProtKB-EC"/>
</dbReference>
<organism evidence="10 11">
    <name type="scientific">Spiribacter salilacus</name>
    <dbReference type="NCBI Taxonomy" id="2664894"/>
    <lineage>
        <taxon>Bacteria</taxon>
        <taxon>Pseudomonadati</taxon>
        <taxon>Pseudomonadota</taxon>
        <taxon>Gammaproteobacteria</taxon>
        <taxon>Chromatiales</taxon>
        <taxon>Ectothiorhodospiraceae</taxon>
        <taxon>Spiribacter</taxon>
    </lineage>
</organism>
<dbReference type="EC" id="2.1.1.197" evidence="3 8"/>
<keyword evidence="6 8" id="KW-0949">S-adenosyl-L-methionine</keyword>
<dbReference type="HAMAP" id="MF_00835">
    <property type="entry name" value="BioC"/>
    <property type="match status" value="1"/>
</dbReference>
<evidence type="ECO:0000313" key="10">
    <source>
        <dbReference type="EMBL" id="MRH78050.1"/>
    </source>
</evidence>
<dbReference type="InterPro" id="IPR029063">
    <property type="entry name" value="SAM-dependent_MTases_sf"/>
</dbReference>
<dbReference type="SUPFAM" id="SSF53335">
    <property type="entry name" value="S-adenosyl-L-methionine-dependent methyltransferases"/>
    <property type="match status" value="1"/>
</dbReference>
<keyword evidence="7 8" id="KW-0093">Biotin biosynthesis</keyword>
<evidence type="ECO:0000256" key="3">
    <source>
        <dbReference type="ARBA" id="ARBA00012327"/>
    </source>
</evidence>